<keyword evidence="3" id="KW-1185">Reference proteome</keyword>
<feature type="region of interest" description="Disordered" evidence="1">
    <location>
        <begin position="179"/>
        <end position="256"/>
    </location>
</feature>
<dbReference type="AlphaFoldDB" id="A0A2K8UB13"/>
<feature type="compositionally biased region" description="Basic and acidic residues" evidence="1">
    <location>
        <begin position="223"/>
        <end position="246"/>
    </location>
</feature>
<gene>
    <name evidence="2" type="ORF">THSYN_18700</name>
</gene>
<evidence type="ECO:0000313" key="3">
    <source>
        <dbReference type="Proteomes" id="UP000232638"/>
    </source>
</evidence>
<feature type="compositionally biased region" description="Low complexity" evidence="1">
    <location>
        <begin position="179"/>
        <end position="207"/>
    </location>
</feature>
<evidence type="ECO:0000313" key="2">
    <source>
        <dbReference type="EMBL" id="AUB82768.1"/>
    </source>
</evidence>
<accession>A0A2K8UB13</accession>
<reference evidence="2 3" key="1">
    <citation type="submission" date="2017-03" db="EMBL/GenBank/DDBJ databases">
        <title>Complete genome sequence of Candidatus 'Thiodictyon syntrophicum' sp. nov. strain Cad16T, a photolithoautotroph purple sulfur bacterium isolated from an alpine meromictic lake.</title>
        <authorList>
            <person name="Luedin S.M."/>
            <person name="Pothier J.F."/>
            <person name="Danza F."/>
            <person name="Storelli N."/>
            <person name="Wittwer M."/>
            <person name="Tonolla M."/>
        </authorList>
    </citation>
    <scope>NUCLEOTIDE SEQUENCE [LARGE SCALE GENOMIC DNA]</scope>
    <source>
        <strain evidence="2 3">Cad16T</strain>
    </source>
</reference>
<dbReference type="KEGG" id="tsy:THSYN_18700"/>
<name>A0A2K8UB13_9GAMM</name>
<dbReference type="Proteomes" id="UP000232638">
    <property type="component" value="Chromosome"/>
</dbReference>
<proteinExistence type="predicted"/>
<evidence type="ECO:0000256" key="1">
    <source>
        <dbReference type="SAM" id="MobiDB-lite"/>
    </source>
</evidence>
<dbReference type="EMBL" id="CP020370">
    <property type="protein sequence ID" value="AUB82768.1"/>
    <property type="molecule type" value="Genomic_DNA"/>
</dbReference>
<organism evidence="2 3">
    <name type="scientific">Candidatus Thiodictyon syntrophicum</name>
    <dbReference type="NCBI Taxonomy" id="1166950"/>
    <lineage>
        <taxon>Bacteria</taxon>
        <taxon>Pseudomonadati</taxon>
        <taxon>Pseudomonadota</taxon>
        <taxon>Gammaproteobacteria</taxon>
        <taxon>Chromatiales</taxon>
        <taxon>Chromatiaceae</taxon>
        <taxon>Thiodictyon</taxon>
    </lineage>
</organism>
<dbReference type="OrthoDB" id="5775455at2"/>
<protein>
    <submittedName>
        <fullName evidence="2">Uncharacterized protein</fullName>
    </submittedName>
</protein>
<dbReference type="RefSeq" id="WP_100920478.1">
    <property type="nucleotide sequence ID" value="NZ_CP020370.1"/>
</dbReference>
<sequence>MGRFTEDMGRLRDEIESERIARQTLIADTRQEVTEAAHAFISDLKNTVGTLQADFRAEHADMAESARSDRNAFLARLGGAVADIRVAAAERQASVREALAESAAQARDERAQSNAQMRDEVAALQDGFKHARGVMAMEVRAAGQSFVSGIVGAVADIQRDTMQLVGDFAGERSAGRAAWRGAAPKAAAPARAKPQQAAPEAAKPAAAKPRHKAAAPAEAVMKPMEKPAEKPMEKPAERPMMDEARPTHGAGDESMP</sequence>